<organism evidence="3 4">
    <name type="scientific">Actinopolyspora saharensis</name>
    <dbReference type="NCBI Taxonomy" id="995062"/>
    <lineage>
        <taxon>Bacteria</taxon>
        <taxon>Bacillati</taxon>
        <taxon>Actinomycetota</taxon>
        <taxon>Actinomycetes</taxon>
        <taxon>Actinopolysporales</taxon>
        <taxon>Actinopolysporaceae</taxon>
        <taxon>Actinopolyspora</taxon>
    </lineage>
</organism>
<sequence length="128" mass="13342">MARGSGESTARPWTRWQDWGAVVLGVYLILATLWTTTGPAALTAMIVLGALLGISGVWSLVMPGSITSEYAHVVLGILLVISPWAFGYAASVGAAWTTWVVGVLAVIVGVAALPEANSAHRSGMARQH</sequence>
<dbReference type="STRING" id="995062.SAMN04489718_2233"/>
<dbReference type="RefSeq" id="WP_165633446.1">
    <property type="nucleotide sequence ID" value="NZ_FNKO01000002.1"/>
</dbReference>
<proteinExistence type="predicted"/>
<reference evidence="4" key="1">
    <citation type="submission" date="2016-10" db="EMBL/GenBank/DDBJ databases">
        <authorList>
            <person name="Varghese N."/>
            <person name="Submissions S."/>
        </authorList>
    </citation>
    <scope>NUCLEOTIDE SEQUENCE [LARGE SCALE GENOMIC DNA]</scope>
    <source>
        <strain evidence="4">DSM 45459</strain>
    </source>
</reference>
<feature type="transmembrane region" description="Helical" evidence="1">
    <location>
        <begin position="73"/>
        <end position="90"/>
    </location>
</feature>
<feature type="transmembrane region" description="Helical" evidence="1">
    <location>
        <begin position="96"/>
        <end position="114"/>
    </location>
</feature>
<evidence type="ECO:0000313" key="4">
    <source>
        <dbReference type="Proteomes" id="UP000199301"/>
    </source>
</evidence>
<gene>
    <name evidence="3" type="ORF">SAMN04489718_2233</name>
</gene>
<evidence type="ECO:0000313" key="3">
    <source>
        <dbReference type="EMBL" id="SDQ79905.1"/>
    </source>
</evidence>
<dbReference type="Pfam" id="PF03779">
    <property type="entry name" value="SPW"/>
    <property type="match status" value="1"/>
</dbReference>
<accession>A0A1H1DTT9</accession>
<dbReference type="Proteomes" id="UP000199301">
    <property type="component" value="Unassembled WGS sequence"/>
</dbReference>
<name>A0A1H1DTT9_9ACTN</name>
<dbReference type="EMBL" id="FNKO01000002">
    <property type="protein sequence ID" value="SDQ79905.1"/>
    <property type="molecule type" value="Genomic_DNA"/>
</dbReference>
<keyword evidence="4" id="KW-1185">Reference proteome</keyword>
<dbReference type="AlphaFoldDB" id="A0A1H1DTT9"/>
<dbReference type="InterPro" id="IPR005530">
    <property type="entry name" value="SPW"/>
</dbReference>
<evidence type="ECO:0000259" key="2">
    <source>
        <dbReference type="Pfam" id="PF03779"/>
    </source>
</evidence>
<feature type="transmembrane region" description="Helical" evidence="1">
    <location>
        <begin position="40"/>
        <end position="61"/>
    </location>
</feature>
<keyword evidence="1" id="KW-1133">Transmembrane helix</keyword>
<feature type="transmembrane region" description="Helical" evidence="1">
    <location>
        <begin position="16"/>
        <end position="34"/>
    </location>
</feature>
<evidence type="ECO:0000256" key="1">
    <source>
        <dbReference type="SAM" id="Phobius"/>
    </source>
</evidence>
<feature type="domain" description="SPW repeat-containing integral membrane" evidence="2">
    <location>
        <begin position="16"/>
        <end position="109"/>
    </location>
</feature>
<keyword evidence="1" id="KW-0472">Membrane</keyword>
<keyword evidence="1" id="KW-0812">Transmembrane</keyword>
<protein>
    <submittedName>
        <fullName evidence="3">SPW repeat-containing protein</fullName>
    </submittedName>
</protein>